<comment type="caution">
    <text evidence="1">The sequence shown here is derived from an EMBL/GenBank/DDBJ whole genome shotgun (WGS) entry which is preliminary data.</text>
</comment>
<dbReference type="AlphaFoldDB" id="A0A1F4U4L4"/>
<evidence type="ECO:0000313" key="1">
    <source>
        <dbReference type="EMBL" id="OGC39807.1"/>
    </source>
</evidence>
<dbReference type="EMBL" id="MEUJ01000005">
    <property type="protein sequence ID" value="OGC39807.1"/>
    <property type="molecule type" value="Genomic_DNA"/>
</dbReference>
<dbReference type="Proteomes" id="UP000179242">
    <property type="component" value="Unassembled WGS sequence"/>
</dbReference>
<sequence>MDLAAVFSSFSGFSPGKKVLSVPSSERFFTLFRTGGEAGFFAGAAREAASCFSDAAGVFVYAAKEGYYRLEANFGSLLPARISAAMLQSPDSILYAAAEIDERKAQYPIFLGTIYIPNISTEKIFLVFDRNRTSFPPGLLSSDNDVLIKKFNNAREFSVVATLDCGKMRQARFIPSIVVAPLLDGERRKGIGSIVMVGKRAGFLGRHSEEGLHLKRGVDFAQNLSEAYQRILRQSRY</sequence>
<name>A0A1F4U4L4_UNCSA</name>
<accession>A0A1F4U4L4</accession>
<organism evidence="1 2">
    <name type="scientific">candidate division WOR-1 bacterium RIFOXYC2_FULL_46_14</name>
    <dbReference type="NCBI Taxonomy" id="1802587"/>
    <lineage>
        <taxon>Bacteria</taxon>
        <taxon>Bacillati</taxon>
        <taxon>Saganbacteria</taxon>
    </lineage>
</organism>
<protein>
    <submittedName>
        <fullName evidence="1">Uncharacterized protein</fullName>
    </submittedName>
</protein>
<reference evidence="1 2" key="1">
    <citation type="journal article" date="2016" name="Nat. Commun.">
        <title>Thousands of microbial genomes shed light on interconnected biogeochemical processes in an aquifer system.</title>
        <authorList>
            <person name="Anantharaman K."/>
            <person name="Brown C.T."/>
            <person name="Hug L.A."/>
            <person name="Sharon I."/>
            <person name="Castelle C.J."/>
            <person name="Probst A.J."/>
            <person name="Thomas B.C."/>
            <person name="Singh A."/>
            <person name="Wilkins M.J."/>
            <person name="Karaoz U."/>
            <person name="Brodie E.L."/>
            <person name="Williams K.H."/>
            <person name="Hubbard S.S."/>
            <person name="Banfield J.F."/>
        </authorList>
    </citation>
    <scope>NUCLEOTIDE SEQUENCE [LARGE SCALE GENOMIC DNA]</scope>
</reference>
<evidence type="ECO:0000313" key="2">
    <source>
        <dbReference type="Proteomes" id="UP000179242"/>
    </source>
</evidence>
<proteinExistence type="predicted"/>
<gene>
    <name evidence="1" type="ORF">A2438_04715</name>
</gene>